<accession>A0A4Z2EWM7</accession>
<dbReference type="EMBL" id="SRLO01002310">
    <property type="protein sequence ID" value="TNN33219.1"/>
    <property type="molecule type" value="Genomic_DNA"/>
</dbReference>
<gene>
    <name evidence="1" type="primary">Efr3a</name>
    <name evidence="1" type="ORF">EYF80_056613</name>
</gene>
<protein>
    <submittedName>
        <fullName evidence="1">Protein EFR3 A</fullName>
    </submittedName>
</protein>
<reference evidence="1 2" key="1">
    <citation type="submission" date="2019-03" db="EMBL/GenBank/DDBJ databases">
        <title>First draft genome of Liparis tanakae, snailfish: a comprehensive survey of snailfish specific genes.</title>
        <authorList>
            <person name="Kim W."/>
            <person name="Song I."/>
            <person name="Jeong J.-H."/>
            <person name="Kim D."/>
            <person name="Kim S."/>
            <person name="Ryu S."/>
            <person name="Song J.Y."/>
            <person name="Lee S.K."/>
        </authorList>
    </citation>
    <scope>NUCLEOTIDE SEQUENCE [LARGE SCALE GENOMIC DNA]</scope>
    <source>
        <tissue evidence="1">Muscle</tissue>
    </source>
</reference>
<evidence type="ECO:0000313" key="2">
    <source>
        <dbReference type="Proteomes" id="UP000314294"/>
    </source>
</evidence>
<evidence type="ECO:0000313" key="1">
    <source>
        <dbReference type="EMBL" id="TNN33219.1"/>
    </source>
</evidence>
<comment type="caution">
    <text evidence="1">The sequence shown here is derived from an EMBL/GenBank/DDBJ whole genome shotgun (WGS) entry which is preliminary data.</text>
</comment>
<keyword evidence="2" id="KW-1185">Reference proteome</keyword>
<sequence>MLHDRLAQIFELTIRPPPSPSGVVSVSSGLTQQHQSVPVYEMKFPDLCVY</sequence>
<organism evidence="1 2">
    <name type="scientific">Liparis tanakae</name>
    <name type="common">Tanaka's snailfish</name>
    <dbReference type="NCBI Taxonomy" id="230148"/>
    <lineage>
        <taxon>Eukaryota</taxon>
        <taxon>Metazoa</taxon>
        <taxon>Chordata</taxon>
        <taxon>Craniata</taxon>
        <taxon>Vertebrata</taxon>
        <taxon>Euteleostomi</taxon>
        <taxon>Actinopterygii</taxon>
        <taxon>Neopterygii</taxon>
        <taxon>Teleostei</taxon>
        <taxon>Neoteleostei</taxon>
        <taxon>Acanthomorphata</taxon>
        <taxon>Eupercaria</taxon>
        <taxon>Perciformes</taxon>
        <taxon>Cottioidei</taxon>
        <taxon>Cottales</taxon>
        <taxon>Liparidae</taxon>
        <taxon>Liparis</taxon>
    </lineage>
</organism>
<name>A0A4Z2EWM7_9TELE</name>
<dbReference type="Proteomes" id="UP000314294">
    <property type="component" value="Unassembled WGS sequence"/>
</dbReference>
<dbReference type="AlphaFoldDB" id="A0A4Z2EWM7"/>
<proteinExistence type="predicted"/>